<dbReference type="eggNOG" id="COG4723">
    <property type="taxonomic scope" value="Bacteria"/>
</dbReference>
<name>C0EP41_NEIFL</name>
<dbReference type="AlphaFoldDB" id="C0EP41"/>
<gene>
    <name evidence="2" type="ORF">NEIFLAOT_01731</name>
</gene>
<sequence length="263" mass="27831">MITVCLYGGLRECGRRFDLQVASPAEAVHALTVQIPALRQKLRQGFYQVRFGRRDWSEGELKSGFGQPAGGVLHIVPRVQGAGKNGGIIQTVLGVVLIVVGALTSWSGGASLVVAGIGMVAGGVAQMLTKPPKFEQGKGVESSRNSSFSNLSNTAAQGQSMPLAYGRIYCGSRVVSQGIESRRIEGNSTAANGNSVVRMVFDAAKIKNPNGNSDPMAVDLTLGMKKTFIQGVAATAPNGQKYNTDFENDSVRAMNYEAVYTVD</sequence>
<evidence type="ECO:0000313" key="3">
    <source>
        <dbReference type="Proteomes" id="UP000004457"/>
    </source>
</evidence>
<dbReference type="Proteomes" id="UP000004457">
    <property type="component" value="Unassembled WGS sequence"/>
</dbReference>
<accession>C0EP41</accession>
<dbReference type="EMBL" id="ACEN01000080">
    <property type="protein sequence ID" value="EEG33165.1"/>
    <property type="molecule type" value="Genomic_DNA"/>
</dbReference>
<protein>
    <submittedName>
        <fullName evidence="2">Bacteriophage lambda tail assembly protein I</fullName>
    </submittedName>
</protein>
<proteinExistence type="predicted"/>
<evidence type="ECO:0000256" key="1">
    <source>
        <dbReference type="SAM" id="MobiDB-lite"/>
    </source>
</evidence>
<dbReference type="Pfam" id="PF06805">
    <property type="entry name" value="Lambda_tail_I"/>
    <property type="match status" value="1"/>
</dbReference>
<dbReference type="InterPro" id="IPR010654">
    <property type="entry name" value="Phage_lambda_tail_I"/>
</dbReference>
<reference evidence="2 3" key="1">
    <citation type="submission" date="2009-01" db="EMBL/GenBank/DDBJ databases">
        <authorList>
            <person name="Fulton L."/>
            <person name="Clifton S."/>
            <person name="Chinwalla A.T."/>
            <person name="Mitreva M."/>
            <person name="Sodergren E."/>
            <person name="Weinstock G."/>
            <person name="Clifton S."/>
            <person name="Dooling D.J."/>
            <person name="Fulton B."/>
            <person name="Minx P."/>
            <person name="Pepin K.H."/>
            <person name="Johnson M."/>
            <person name="Bhonagiri V."/>
            <person name="Nash W.E."/>
            <person name="Mardis E.R."/>
            <person name="Wilson R.K."/>
        </authorList>
    </citation>
    <scope>NUCLEOTIDE SEQUENCE [LARGE SCALE GENOMIC DNA]</scope>
    <source>
        <strain evidence="2 3">NRL30031/H210</strain>
    </source>
</reference>
<keyword evidence="3" id="KW-1185">Reference proteome</keyword>
<dbReference type="RefSeq" id="WP_003680989.1">
    <property type="nucleotide sequence ID" value="NZ_ACEN01000080.1"/>
</dbReference>
<feature type="region of interest" description="Disordered" evidence="1">
    <location>
        <begin position="134"/>
        <end position="153"/>
    </location>
</feature>
<comment type="caution">
    <text evidence="2">The sequence shown here is derived from an EMBL/GenBank/DDBJ whole genome shotgun (WGS) entry which is preliminary data.</text>
</comment>
<feature type="compositionally biased region" description="Low complexity" evidence="1">
    <location>
        <begin position="142"/>
        <end position="153"/>
    </location>
</feature>
<evidence type="ECO:0000313" key="2">
    <source>
        <dbReference type="EMBL" id="EEG33165.1"/>
    </source>
</evidence>
<organism evidence="2 3">
    <name type="scientific">Neisseria flavescens NRL30031/H210</name>
    <dbReference type="NCBI Taxonomy" id="546264"/>
    <lineage>
        <taxon>Bacteria</taxon>
        <taxon>Pseudomonadati</taxon>
        <taxon>Pseudomonadota</taxon>
        <taxon>Betaproteobacteria</taxon>
        <taxon>Neisseriales</taxon>
        <taxon>Neisseriaceae</taxon>
        <taxon>Neisseria</taxon>
    </lineage>
</organism>